<dbReference type="CDD" id="cd02248">
    <property type="entry name" value="Peptidase_C1A"/>
    <property type="match status" value="1"/>
</dbReference>
<dbReference type="FunFam" id="3.90.70.10:FF:000057">
    <property type="entry name" value="Cysteine protease RD19A"/>
    <property type="match status" value="1"/>
</dbReference>
<dbReference type="InterPro" id="IPR013128">
    <property type="entry name" value="Peptidase_C1A"/>
</dbReference>
<dbReference type="Gene3D" id="3.90.70.10">
    <property type="entry name" value="Cysteine proteinases"/>
    <property type="match status" value="1"/>
</dbReference>
<dbReference type="InterPro" id="IPR039417">
    <property type="entry name" value="Peptidase_C1A_papain-like"/>
</dbReference>
<evidence type="ECO:0000256" key="1">
    <source>
        <dbReference type="ARBA" id="ARBA00008455"/>
    </source>
</evidence>
<dbReference type="PROSITE" id="PS00139">
    <property type="entry name" value="THIOL_PROTEASE_CYS"/>
    <property type="match status" value="1"/>
</dbReference>
<dbReference type="GO" id="GO:0005737">
    <property type="term" value="C:cytoplasm"/>
    <property type="evidence" value="ECO:0007669"/>
    <property type="project" value="UniProtKB-ARBA"/>
</dbReference>
<dbReference type="SMART" id="SM00848">
    <property type="entry name" value="Inhibitor_I29"/>
    <property type="match status" value="1"/>
</dbReference>
<dbReference type="InterPro" id="IPR025661">
    <property type="entry name" value="Pept_asp_AS"/>
</dbReference>
<dbReference type="PROSITE" id="PS00639">
    <property type="entry name" value="THIOL_PROTEASE_HIS"/>
    <property type="match status" value="1"/>
</dbReference>
<protein>
    <submittedName>
        <fullName evidence="12">Uncharacterized protein</fullName>
    </submittedName>
</protein>
<proteinExistence type="inferred from homology"/>
<feature type="signal peptide" evidence="9">
    <location>
        <begin position="1"/>
        <end position="22"/>
    </location>
</feature>
<feature type="domain" description="Peptidase C1A papain C-terminal" evidence="10">
    <location>
        <begin position="119"/>
        <end position="332"/>
    </location>
</feature>
<keyword evidence="8" id="KW-0325">Glycoprotein</keyword>
<dbReference type="InterPro" id="IPR025660">
    <property type="entry name" value="Pept_his_AS"/>
</dbReference>
<gene>
    <name evidence="12" type="ORF">g.7239</name>
</gene>
<dbReference type="SUPFAM" id="SSF54001">
    <property type="entry name" value="Cysteine proteinases"/>
    <property type="match status" value="1"/>
</dbReference>
<dbReference type="Pfam" id="PF08246">
    <property type="entry name" value="Inhibitor_I29"/>
    <property type="match status" value="1"/>
</dbReference>
<organism evidence="12">
    <name type="scientific">Clastoptera arizonana</name>
    <name type="common">Arizona spittle bug</name>
    <dbReference type="NCBI Taxonomy" id="38151"/>
    <lineage>
        <taxon>Eukaryota</taxon>
        <taxon>Metazoa</taxon>
        <taxon>Ecdysozoa</taxon>
        <taxon>Arthropoda</taxon>
        <taxon>Hexapoda</taxon>
        <taxon>Insecta</taxon>
        <taxon>Pterygota</taxon>
        <taxon>Neoptera</taxon>
        <taxon>Paraneoptera</taxon>
        <taxon>Hemiptera</taxon>
        <taxon>Auchenorrhyncha</taxon>
        <taxon>Cercopoidea</taxon>
        <taxon>Clastopteridae</taxon>
        <taxon>Clastoptera</taxon>
    </lineage>
</organism>
<dbReference type="GO" id="GO:0006508">
    <property type="term" value="P:proteolysis"/>
    <property type="evidence" value="ECO:0007669"/>
    <property type="project" value="UniProtKB-KW"/>
</dbReference>
<name>A0A1B6DVH9_9HEMI</name>
<evidence type="ECO:0000259" key="11">
    <source>
        <dbReference type="SMART" id="SM00848"/>
    </source>
</evidence>
<dbReference type="PANTHER" id="PTHR12411">
    <property type="entry name" value="CYSTEINE PROTEASE FAMILY C1-RELATED"/>
    <property type="match status" value="1"/>
</dbReference>
<keyword evidence="4" id="KW-0378">Hydrolase</keyword>
<dbReference type="Pfam" id="PF00112">
    <property type="entry name" value="Peptidase_C1"/>
    <property type="match status" value="1"/>
</dbReference>
<keyword evidence="3 9" id="KW-0732">Signal</keyword>
<dbReference type="InterPro" id="IPR038765">
    <property type="entry name" value="Papain-like_cys_pep_sf"/>
</dbReference>
<comment type="similarity">
    <text evidence="1">Belongs to the peptidase C1 family.</text>
</comment>
<evidence type="ECO:0000256" key="3">
    <source>
        <dbReference type="ARBA" id="ARBA00022729"/>
    </source>
</evidence>
<dbReference type="SMART" id="SM00645">
    <property type="entry name" value="Pept_C1"/>
    <property type="match status" value="1"/>
</dbReference>
<accession>A0A1B6DVH9</accession>
<keyword evidence="7" id="KW-1015">Disulfide bond</keyword>
<feature type="chain" id="PRO_5018560086" evidence="9">
    <location>
        <begin position="23"/>
        <end position="334"/>
    </location>
</feature>
<evidence type="ECO:0000256" key="9">
    <source>
        <dbReference type="SAM" id="SignalP"/>
    </source>
</evidence>
<sequence length="334" mass="37073">MKNLLNIFFCVIIICIATITSTEIEKGNDHAKTFLGFMTKYNKKYSSQRELGYRFKVFKDNMKRAEELQKADLGTAKYGVTKFADLTVQEFRDTYLGLDKKYVDGKKSSPLAEIPDVKLPKNFDWREHGAVTPVKNQGSCGSCWTFSVTGNIEGQYAIKYQNLSSFSEQEIVDCDKTDGGCSGGWPSLAYQALDDIGGLVLESDYPYTGVDGSCTFDKSNVVVQVNGSVSLPVDETAIAKWMYANGPVSICLNANDMQLYQGGISHPSSCDKYYIDHAVLLTGFGVKKVNKKKTPYWIIKNSWGTNWGEEGYYRVFRGNGTCGLDLVVSSAIIV</sequence>
<dbReference type="EMBL" id="GEDC01007610">
    <property type="protein sequence ID" value="JAS29688.1"/>
    <property type="molecule type" value="Transcribed_RNA"/>
</dbReference>
<dbReference type="InterPro" id="IPR000169">
    <property type="entry name" value="Pept_cys_AS"/>
</dbReference>
<evidence type="ECO:0000256" key="7">
    <source>
        <dbReference type="ARBA" id="ARBA00023157"/>
    </source>
</evidence>
<evidence type="ECO:0000256" key="2">
    <source>
        <dbReference type="ARBA" id="ARBA00022670"/>
    </source>
</evidence>
<dbReference type="InterPro" id="IPR013201">
    <property type="entry name" value="Prot_inhib_I29"/>
</dbReference>
<dbReference type="AlphaFoldDB" id="A0A1B6DVH9"/>
<keyword evidence="5" id="KW-0788">Thiol protease</keyword>
<dbReference type="PROSITE" id="PS00640">
    <property type="entry name" value="THIOL_PROTEASE_ASN"/>
    <property type="match status" value="1"/>
</dbReference>
<feature type="domain" description="Cathepsin propeptide inhibitor" evidence="11">
    <location>
        <begin position="34"/>
        <end position="91"/>
    </location>
</feature>
<evidence type="ECO:0000313" key="12">
    <source>
        <dbReference type="EMBL" id="JAS29688.1"/>
    </source>
</evidence>
<keyword evidence="6" id="KW-0865">Zymogen</keyword>
<dbReference type="PRINTS" id="PR00705">
    <property type="entry name" value="PAPAIN"/>
</dbReference>
<evidence type="ECO:0000256" key="8">
    <source>
        <dbReference type="ARBA" id="ARBA00023180"/>
    </source>
</evidence>
<keyword evidence="2" id="KW-0645">Protease</keyword>
<reference evidence="12" key="1">
    <citation type="submission" date="2015-12" db="EMBL/GenBank/DDBJ databases">
        <title>De novo transcriptome assembly of four potential Pierce s Disease insect vectors from Arizona vineyards.</title>
        <authorList>
            <person name="Tassone E.E."/>
        </authorList>
    </citation>
    <scope>NUCLEOTIDE SEQUENCE</scope>
</reference>
<evidence type="ECO:0000256" key="5">
    <source>
        <dbReference type="ARBA" id="ARBA00022807"/>
    </source>
</evidence>
<evidence type="ECO:0000259" key="10">
    <source>
        <dbReference type="SMART" id="SM00645"/>
    </source>
</evidence>
<dbReference type="InterPro" id="IPR000668">
    <property type="entry name" value="Peptidase_C1A_C"/>
</dbReference>
<evidence type="ECO:0000256" key="6">
    <source>
        <dbReference type="ARBA" id="ARBA00023145"/>
    </source>
</evidence>
<evidence type="ECO:0000256" key="4">
    <source>
        <dbReference type="ARBA" id="ARBA00022801"/>
    </source>
</evidence>
<dbReference type="GO" id="GO:0008234">
    <property type="term" value="F:cysteine-type peptidase activity"/>
    <property type="evidence" value="ECO:0007669"/>
    <property type="project" value="UniProtKB-KW"/>
</dbReference>